<keyword evidence="2" id="KW-1185">Reference proteome</keyword>
<organism evidence="1 2">
    <name type="scientific">Stachybotrys chlorohalonatus (strain IBT 40285)</name>
    <dbReference type="NCBI Taxonomy" id="1283841"/>
    <lineage>
        <taxon>Eukaryota</taxon>
        <taxon>Fungi</taxon>
        <taxon>Dikarya</taxon>
        <taxon>Ascomycota</taxon>
        <taxon>Pezizomycotina</taxon>
        <taxon>Sordariomycetes</taxon>
        <taxon>Hypocreomycetidae</taxon>
        <taxon>Hypocreales</taxon>
        <taxon>Stachybotryaceae</taxon>
        <taxon>Stachybotrys</taxon>
    </lineage>
</organism>
<proteinExistence type="predicted"/>
<gene>
    <name evidence="1" type="ORF">S40285_09711</name>
</gene>
<evidence type="ECO:0000313" key="2">
    <source>
        <dbReference type="Proteomes" id="UP000028524"/>
    </source>
</evidence>
<sequence length="40" mass="4267">MQGLGSGPWRMSGIANPASDIIIIMGRDPDASGRGYHRPQ</sequence>
<protein>
    <submittedName>
        <fullName evidence="1">Uncharacterized protein</fullName>
    </submittedName>
</protein>
<dbReference type="EMBL" id="KL659521">
    <property type="protein sequence ID" value="KFA69349.1"/>
    <property type="molecule type" value="Genomic_DNA"/>
</dbReference>
<name>A0A084QZG4_STAC4</name>
<dbReference type="Proteomes" id="UP000028524">
    <property type="component" value="Unassembled WGS sequence"/>
</dbReference>
<dbReference type="InParanoid" id="A0A084QZG4"/>
<dbReference type="HOGENOM" id="CLU_3299669_0_0_1"/>
<dbReference type="OrthoDB" id="10270432at2759"/>
<reference evidence="1 2" key="1">
    <citation type="journal article" date="2014" name="BMC Genomics">
        <title>Comparative genome sequencing reveals chemotype-specific gene clusters in the toxigenic black mold Stachybotrys.</title>
        <authorList>
            <person name="Semeiks J."/>
            <person name="Borek D."/>
            <person name="Otwinowski Z."/>
            <person name="Grishin N.V."/>
        </authorList>
    </citation>
    <scope>NUCLEOTIDE SEQUENCE [LARGE SCALE GENOMIC DNA]</scope>
    <source>
        <strain evidence="1 2">IBT 40285</strain>
    </source>
</reference>
<dbReference type="AlphaFoldDB" id="A0A084QZG4"/>
<accession>A0A084QZG4</accession>
<evidence type="ECO:0000313" key="1">
    <source>
        <dbReference type="EMBL" id="KFA69349.1"/>
    </source>
</evidence>